<organism evidence="1 2">
    <name type="scientific">Streptomyces armeniacus</name>
    <dbReference type="NCBI Taxonomy" id="83291"/>
    <lineage>
        <taxon>Bacteria</taxon>
        <taxon>Bacillati</taxon>
        <taxon>Actinomycetota</taxon>
        <taxon>Actinomycetes</taxon>
        <taxon>Kitasatosporales</taxon>
        <taxon>Streptomycetaceae</taxon>
        <taxon>Streptomyces</taxon>
    </lineage>
</organism>
<accession>A0A345XJ59</accession>
<sequence length="62" mass="6325">MLTLAVARARRCCPGLRVRGTAAVGTPTRVLARRGRGAALVVVGDRTGGLGRRVLGSARGAL</sequence>
<evidence type="ECO:0000313" key="2">
    <source>
        <dbReference type="Proteomes" id="UP000254425"/>
    </source>
</evidence>
<name>A0A345XJ59_9ACTN</name>
<proteinExistence type="predicted"/>
<dbReference type="Proteomes" id="UP000254425">
    <property type="component" value="Chromosome"/>
</dbReference>
<dbReference type="InterPro" id="IPR014729">
    <property type="entry name" value="Rossmann-like_a/b/a_fold"/>
</dbReference>
<dbReference type="RefSeq" id="WP_208875360.1">
    <property type="nucleotide sequence ID" value="NZ_CP031320.1"/>
</dbReference>
<dbReference type="KEGG" id="sarm:DVA86_02440"/>
<evidence type="ECO:0000313" key="1">
    <source>
        <dbReference type="EMBL" id="AXK31675.1"/>
    </source>
</evidence>
<keyword evidence="2" id="KW-1185">Reference proteome</keyword>
<protein>
    <submittedName>
        <fullName evidence="1">Uncharacterized protein</fullName>
    </submittedName>
</protein>
<reference evidence="1 2" key="1">
    <citation type="submission" date="2018-07" db="EMBL/GenBank/DDBJ databases">
        <title>Draft genome of the type strain Streptomyces armeniacus ATCC 15676.</title>
        <authorList>
            <person name="Labana P."/>
            <person name="Gosse J.T."/>
            <person name="Boddy C.N."/>
        </authorList>
    </citation>
    <scope>NUCLEOTIDE SEQUENCE [LARGE SCALE GENOMIC DNA]</scope>
    <source>
        <strain evidence="1 2">ATCC 15676</strain>
    </source>
</reference>
<gene>
    <name evidence="1" type="ORF">DVA86_02440</name>
</gene>
<dbReference type="EMBL" id="CP031320">
    <property type="protein sequence ID" value="AXK31675.1"/>
    <property type="molecule type" value="Genomic_DNA"/>
</dbReference>
<dbReference type="Gene3D" id="3.40.50.620">
    <property type="entry name" value="HUPs"/>
    <property type="match status" value="1"/>
</dbReference>
<dbReference type="AlphaFoldDB" id="A0A345XJ59"/>